<feature type="transmembrane region" description="Helical" evidence="1">
    <location>
        <begin position="12"/>
        <end position="29"/>
    </location>
</feature>
<evidence type="ECO:0000256" key="1">
    <source>
        <dbReference type="SAM" id="Phobius"/>
    </source>
</evidence>
<keyword evidence="1" id="KW-0472">Membrane</keyword>
<proteinExistence type="predicted"/>
<evidence type="ECO:0000313" key="4">
    <source>
        <dbReference type="Proteomes" id="UP000190827"/>
    </source>
</evidence>
<dbReference type="EMBL" id="FUZO01000003">
    <property type="protein sequence ID" value="SKC75161.1"/>
    <property type="molecule type" value="Genomic_DNA"/>
</dbReference>
<dbReference type="Pfam" id="PF02517">
    <property type="entry name" value="Rce1-like"/>
    <property type="match status" value="1"/>
</dbReference>
<feature type="domain" description="CAAX prenyl protease 2/Lysostaphin resistance protein A-like" evidence="2">
    <location>
        <begin position="106"/>
        <end position="201"/>
    </location>
</feature>
<evidence type="ECO:0000313" key="3">
    <source>
        <dbReference type="EMBL" id="SKC75161.1"/>
    </source>
</evidence>
<dbReference type="InterPro" id="IPR003675">
    <property type="entry name" value="Rce1/LyrA-like_dom"/>
</dbReference>
<feature type="transmembrane region" description="Helical" evidence="1">
    <location>
        <begin position="141"/>
        <end position="158"/>
    </location>
</feature>
<feature type="transmembrane region" description="Helical" evidence="1">
    <location>
        <begin position="85"/>
        <end position="101"/>
    </location>
</feature>
<dbReference type="Proteomes" id="UP000190827">
    <property type="component" value="Unassembled WGS sequence"/>
</dbReference>
<reference evidence="3 4" key="1">
    <citation type="submission" date="2017-02" db="EMBL/GenBank/DDBJ databases">
        <authorList>
            <person name="Varghese N."/>
            <person name="Submissions S."/>
        </authorList>
    </citation>
    <scope>NUCLEOTIDE SEQUENCE [LARGE SCALE GENOMIC DNA]</scope>
    <source>
        <strain evidence="3 4">VKM Ac-1787</strain>
    </source>
</reference>
<gene>
    <name evidence="3" type="ORF">SAMN06295973_3761</name>
</gene>
<feature type="transmembrane region" description="Helical" evidence="1">
    <location>
        <begin position="107"/>
        <end position="129"/>
    </location>
</feature>
<feature type="transmembrane region" description="Helical" evidence="1">
    <location>
        <begin position="164"/>
        <end position="184"/>
    </location>
</feature>
<organism evidence="3 4">
    <name type="scientific">Plantibacter cousiniae</name>
    <name type="common">nom. nud.</name>
    <dbReference type="NCBI Taxonomy" id="199709"/>
    <lineage>
        <taxon>Bacteria</taxon>
        <taxon>Bacillati</taxon>
        <taxon>Actinomycetota</taxon>
        <taxon>Actinomycetes</taxon>
        <taxon>Micrococcales</taxon>
        <taxon>Microbacteriaceae</taxon>
        <taxon>Plantibacter</taxon>
    </lineage>
</organism>
<name>A0ABY1LRD2_9MICO</name>
<keyword evidence="4" id="KW-1185">Reference proteome</keyword>
<evidence type="ECO:0000259" key="2">
    <source>
        <dbReference type="Pfam" id="PF02517"/>
    </source>
</evidence>
<keyword evidence="1" id="KW-0812">Transmembrane</keyword>
<comment type="caution">
    <text evidence="3">The sequence shown here is derived from an EMBL/GenBank/DDBJ whole genome shotgun (WGS) entry which is preliminary data.</text>
</comment>
<dbReference type="RefSeq" id="WP_079707376.1">
    <property type="nucleotide sequence ID" value="NZ_FUZO01000003.1"/>
</dbReference>
<feature type="transmembrane region" description="Helical" evidence="1">
    <location>
        <begin position="49"/>
        <end position="69"/>
    </location>
</feature>
<accession>A0ABY1LRD2</accession>
<protein>
    <recommendedName>
        <fullName evidence="2">CAAX prenyl protease 2/Lysostaphin resistance protein A-like domain-containing protein</fullName>
    </recommendedName>
</protein>
<sequence length="206" mass="23321">MSTVENAPSRQPVRLFSALAIAVSWFILWCLTPGITDRGPVRLVVQEDTLVVFLESLIAGLLVIAIAILQRTHTRELFAPSRQRFLYVIPVVLALALPLHYELEFPVLLYIFWMTVSVFWQDYLTFGLLQRHLAARLPSRAVIPAVAVLFALGHVILLPDKFGLLPNPIPALSMLALGLLLAWLRHRFTTMHLILTLHLSFYFVFA</sequence>
<keyword evidence="1" id="KW-1133">Transmembrane helix</keyword>